<dbReference type="Gene3D" id="3.40.50.300">
    <property type="entry name" value="P-loop containing nucleotide triphosphate hydrolases"/>
    <property type="match status" value="1"/>
</dbReference>
<dbReference type="GO" id="GO:0005524">
    <property type="term" value="F:ATP binding"/>
    <property type="evidence" value="ECO:0007669"/>
    <property type="project" value="UniProtKB-KW"/>
</dbReference>
<dbReference type="Pfam" id="PF00004">
    <property type="entry name" value="AAA"/>
    <property type="match status" value="1"/>
</dbReference>
<dbReference type="SUPFAM" id="SSF52540">
    <property type="entry name" value="P-loop containing nucleoside triphosphate hydrolases"/>
    <property type="match status" value="1"/>
</dbReference>
<dbReference type="FunFam" id="1.20.272.10:FF:000001">
    <property type="entry name" value="Putative AAA family ATPase"/>
    <property type="match status" value="1"/>
</dbReference>
<dbReference type="InterPro" id="IPR027417">
    <property type="entry name" value="P-loop_NTPase"/>
</dbReference>
<protein>
    <submittedName>
        <fullName evidence="6">Replication-associated recombination protein A</fullName>
    </submittedName>
</protein>
<dbReference type="Gene3D" id="1.10.8.60">
    <property type="match status" value="1"/>
</dbReference>
<dbReference type="InterPro" id="IPR003593">
    <property type="entry name" value="AAA+_ATPase"/>
</dbReference>
<dbReference type="Gene3D" id="1.10.3710.10">
    <property type="entry name" value="DNA polymerase III clamp loader subunits, C-terminal domain"/>
    <property type="match status" value="1"/>
</dbReference>
<dbReference type="InterPro" id="IPR051314">
    <property type="entry name" value="AAA_ATPase_RarA/MGS1/WRNIP1"/>
</dbReference>
<evidence type="ECO:0000256" key="3">
    <source>
        <dbReference type="ARBA" id="ARBA00022840"/>
    </source>
</evidence>
<evidence type="ECO:0000313" key="7">
    <source>
        <dbReference type="Proteomes" id="UP000319010"/>
    </source>
</evidence>
<dbReference type="PANTHER" id="PTHR13779">
    <property type="entry name" value="WERNER HELICASE-INTERACTING PROTEIN 1 FAMILY MEMBER"/>
    <property type="match status" value="1"/>
</dbReference>
<dbReference type="GO" id="GO:0016887">
    <property type="term" value="F:ATP hydrolysis activity"/>
    <property type="evidence" value="ECO:0007669"/>
    <property type="project" value="InterPro"/>
</dbReference>
<dbReference type="PANTHER" id="PTHR13779:SF7">
    <property type="entry name" value="ATPASE WRNIP1"/>
    <property type="match status" value="1"/>
</dbReference>
<comment type="similarity">
    <text evidence="1">Belongs to the AAA ATPase family. RarA/MGS1/WRNIP1 subfamily.</text>
</comment>
<evidence type="ECO:0000313" key="6">
    <source>
        <dbReference type="EMBL" id="TQD42792.1"/>
    </source>
</evidence>
<proteinExistence type="inferred from homology"/>
<comment type="caution">
    <text evidence="6">The sequence shown here is derived from an EMBL/GenBank/DDBJ whole genome shotgun (WGS) entry which is preliminary data.</text>
</comment>
<sequence>MDLFESAGTDDAGLPADSRAPLAVRMRPRTLDELQGQAHLLTPGSPLRRLIEPSETTEHPRAGAQGSTTARHPGASLSSVILWGPPGTGKTTLAYLVARGSGRRFVELSAVTAGVKDVRAVVTDARRRLAAGEETVLFIDEVHRFSRSQQDALLPSVENRWVTLIAATTENPSFSVVSPLLSRSLLLTLHPLGADDVGRLIDRALTDERGLAGAAQLSQEAREQIVRMAGSDARKALTVLEAAAGTVLAREADADSLPLIEVADVEQAADVAAVRYDRTGDQHYDVISAFIKSMRGSDPDATMHYLARMIAAGEDPRYIARRIVIHAAEDVGLADPGVLSTAVAAQQAVAMIGMPESGLILAEAAIAVATAPKSNAVTMALSESLADVNAGKTSAVPAHLRDAHYTGAEGLGHGKGYRYPHDFPHAVVGQQYLPEGLEGSRYYRPSGNGFEKQLASRLEAVRRILEER</sequence>
<dbReference type="GO" id="GO:0003677">
    <property type="term" value="F:DNA binding"/>
    <property type="evidence" value="ECO:0007669"/>
    <property type="project" value="InterPro"/>
</dbReference>
<dbReference type="CDD" id="cd00009">
    <property type="entry name" value="AAA"/>
    <property type="match status" value="1"/>
</dbReference>
<feature type="domain" description="AAA+ ATPase" evidence="5">
    <location>
        <begin position="76"/>
        <end position="192"/>
    </location>
</feature>
<dbReference type="FunFam" id="1.10.3710.10:FF:000003">
    <property type="entry name" value="ATPase, AAA family protein"/>
    <property type="match status" value="1"/>
</dbReference>
<dbReference type="AlphaFoldDB" id="A0A508AAH0"/>
<dbReference type="Pfam" id="PF16193">
    <property type="entry name" value="AAA_assoc_2"/>
    <property type="match status" value="1"/>
</dbReference>
<feature type="region of interest" description="Disordered" evidence="4">
    <location>
        <begin position="1"/>
        <end position="21"/>
    </location>
</feature>
<dbReference type="GO" id="GO:0000731">
    <property type="term" value="P:DNA synthesis involved in DNA repair"/>
    <property type="evidence" value="ECO:0007669"/>
    <property type="project" value="TreeGrafter"/>
</dbReference>
<dbReference type="RefSeq" id="WP_141424548.1">
    <property type="nucleotide sequence ID" value="NZ_JASPFB010000005.1"/>
</dbReference>
<dbReference type="GO" id="GO:0017116">
    <property type="term" value="F:single-stranded DNA helicase activity"/>
    <property type="evidence" value="ECO:0007669"/>
    <property type="project" value="TreeGrafter"/>
</dbReference>
<gene>
    <name evidence="6" type="ORF">FK256_09215</name>
</gene>
<dbReference type="SUPFAM" id="SSF48019">
    <property type="entry name" value="post-AAA+ oligomerization domain-like"/>
    <property type="match status" value="1"/>
</dbReference>
<dbReference type="InterPro" id="IPR008921">
    <property type="entry name" value="DNA_pol3_clamp-load_cplx_C"/>
</dbReference>
<name>A0A508AAH0_9ACTO</name>
<dbReference type="Proteomes" id="UP000319010">
    <property type="component" value="Unassembled WGS sequence"/>
</dbReference>
<dbReference type="EMBL" id="VICB01000013">
    <property type="protein sequence ID" value="TQD42792.1"/>
    <property type="molecule type" value="Genomic_DNA"/>
</dbReference>
<dbReference type="GO" id="GO:0006261">
    <property type="term" value="P:DNA-templated DNA replication"/>
    <property type="evidence" value="ECO:0007669"/>
    <property type="project" value="TreeGrafter"/>
</dbReference>
<dbReference type="Gene3D" id="1.20.272.10">
    <property type="match status" value="1"/>
</dbReference>
<accession>A0A508AAH0</accession>
<dbReference type="SMART" id="SM00382">
    <property type="entry name" value="AAA"/>
    <property type="match status" value="1"/>
</dbReference>
<dbReference type="CDD" id="cd18139">
    <property type="entry name" value="HLD_clamp_RarA"/>
    <property type="match status" value="1"/>
</dbReference>
<keyword evidence="2" id="KW-0547">Nucleotide-binding</keyword>
<dbReference type="FunFam" id="3.40.50.300:FF:000345">
    <property type="entry name" value="AAA family ATPase"/>
    <property type="match status" value="1"/>
</dbReference>
<keyword evidence="3" id="KW-0067">ATP-binding</keyword>
<dbReference type="InterPro" id="IPR003959">
    <property type="entry name" value="ATPase_AAA_core"/>
</dbReference>
<dbReference type="InterPro" id="IPR021886">
    <property type="entry name" value="MgsA_C"/>
</dbReference>
<evidence type="ECO:0000256" key="4">
    <source>
        <dbReference type="SAM" id="MobiDB-lite"/>
    </source>
</evidence>
<dbReference type="Pfam" id="PF12002">
    <property type="entry name" value="MgsA_C"/>
    <property type="match status" value="1"/>
</dbReference>
<evidence type="ECO:0000256" key="2">
    <source>
        <dbReference type="ARBA" id="ARBA00022741"/>
    </source>
</evidence>
<dbReference type="GO" id="GO:0008047">
    <property type="term" value="F:enzyme activator activity"/>
    <property type="evidence" value="ECO:0007669"/>
    <property type="project" value="TreeGrafter"/>
</dbReference>
<dbReference type="InterPro" id="IPR032423">
    <property type="entry name" value="AAA_assoc_2"/>
</dbReference>
<evidence type="ECO:0000259" key="5">
    <source>
        <dbReference type="SMART" id="SM00382"/>
    </source>
</evidence>
<evidence type="ECO:0000256" key="1">
    <source>
        <dbReference type="ARBA" id="ARBA00008959"/>
    </source>
</evidence>
<reference evidence="6 7" key="1">
    <citation type="submission" date="2019-06" db="EMBL/GenBank/DDBJ databases">
        <title>Draft genome sequence of Actinomyces johnsonii CCUG 34287T.</title>
        <authorList>
            <person name="Salva-Serra F."/>
            <person name="Cardew S."/>
            <person name="Moore E."/>
        </authorList>
    </citation>
    <scope>NUCLEOTIDE SEQUENCE [LARGE SCALE GENOMIC DNA]</scope>
    <source>
        <strain evidence="6 7">CCUG 34287</strain>
    </source>
</reference>
<organism evidence="6 7">
    <name type="scientific">Actinomyces johnsonii</name>
    <dbReference type="NCBI Taxonomy" id="544581"/>
    <lineage>
        <taxon>Bacteria</taxon>
        <taxon>Bacillati</taxon>
        <taxon>Actinomycetota</taxon>
        <taxon>Actinomycetes</taxon>
        <taxon>Actinomycetales</taxon>
        <taxon>Actinomycetaceae</taxon>
        <taxon>Actinomyces</taxon>
    </lineage>
</organism>